<accession>A0A6J4M6B9</accession>
<dbReference type="PANTHER" id="PTHR35004">
    <property type="entry name" value="TRANSPOSASE RV3428C-RELATED"/>
    <property type="match status" value="1"/>
</dbReference>
<organism evidence="4">
    <name type="scientific">uncultured Leptolyngbya sp</name>
    <dbReference type="NCBI Taxonomy" id="332963"/>
    <lineage>
        <taxon>Bacteria</taxon>
        <taxon>Bacillati</taxon>
        <taxon>Cyanobacteriota</taxon>
        <taxon>Cyanophyceae</taxon>
        <taxon>Leptolyngbyales</taxon>
        <taxon>Leptolyngbyaceae</taxon>
        <taxon>Leptolyngbya group</taxon>
        <taxon>Leptolyngbya</taxon>
        <taxon>environmental samples</taxon>
    </lineage>
</organism>
<proteinExistence type="inferred from homology"/>
<dbReference type="NCBIfam" id="NF033546">
    <property type="entry name" value="transpos_IS21"/>
    <property type="match status" value="1"/>
</dbReference>
<sequence>MGKAKQQGGLLRMAKFREILRLHEMGYSQCAIAQSCAVARSTVQDYIRRATAKNLSYEQLRQLSDDAVKDLLGKGKRSVSERTEPVDFAVVNLELPRKGVTLALLWQEGLDKGQWQMSYGTFCRRYNQWRVRQQLSLRQVYKGGEKLFVDYCGLTVPVVHLTTGEVTLAQIFVACLGASNYTYAEATPTQELAHWIGAHQRAFTFFGGVSECIVPDNLKAGVTDPCRYEPGINRSYQEFAEHYGVAILPARPNKPRDKAKVEKAVQEVERQILAPLRHERFTSFTALNSAIAQGLQRLNRRVMHGYGLSRQGLFEQVEQPALKPLPALPFVFGHWKQAKVNVDYHVEVEHHYYSVPHTLVTQQVQVKVSEQLVEVFHQHQRIACHERSRVRYHHTTVAEHMPPEHLAYKQQSKERFLAWAEHIGSHTKAQVQAIFESKAHEEQAFRSLKGLQRLSQRYPPARVEAACRRANAFGLVGLRRIRTILETQLDQAPLPEPLPSSGVTQHPNVRGSQYYH</sequence>
<dbReference type="PROSITE" id="PS50994">
    <property type="entry name" value="INTEGRASE"/>
    <property type="match status" value="1"/>
</dbReference>
<gene>
    <name evidence="4" type="ORF">AVDCRST_MAG94-2733</name>
</gene>
<name>A0A6J4M6B9_9CYAN</name>
<evidence type="ECO:0000313" key="4">
    <source>
        <dbReference type="EMBL" id="CAA9349679.1"/>
    </source>
</evidence>
<dbReference type="SUPFAM" id="SSF53098">
    <property type="entry name" value="Ribonuclease H-like"/>
    <property type="match status" value="1"/>
</dbReference>
<dbReference type="Pfam" id="PF22483">
    <property type="entry name" value="Mu-transpos_C_2"/>
    <property type="match status" value="1"/>
</dbReference>
<reference evidence="4" key="1">
    <citation type="submission" date="2020-02" db="EMBL/GenBank/DDBJ databases">
        <authorList>
            <person name="Meier V. D."/>
        </authorList>
    </citation>
    <scope>NUCLEOTIDE SEQUENCE</scope>
    <source>
        <strain evidence="4">AVDCRST_MAG94</strain>
    </source>
</reference>
<dbReference type="EMBL" id="CADCTY010000958">
    <property type="protein sequence ID" value="CAA9349679.1"/>
    <property type="molecule type" value="Genomic_DNA"/>
</dbReference>
<dbReference type="InterPro" id="IPR036397">
    <property type="entry name" value="RNaseH_sf"/>
</dbReference>
<evidence type="ECO:0000256" key="1">
    <source>
        <dbReference type="ARBA" id="ARBA00009277"/>
    </source>
</evidence>
<protein>
    <submittedName>
        <fullName evidence="4">Mobile element protein</fullName>
    </submittedName>
</protein>
<dbReference type="Gene3D" id="3.30.420.10">
    <property type="entry name" value="Ribonuclease H-like superfamily/Ribonuclease H"/>
    <property type="match status" value="1"/>
</dbReference>
<dbReference type="InterPro" id="IPR001584">
    <property type="entry name" value="Integrase_cat-core"/>
</dbReference>
<feature type="region of interest" description="Disordered" evidence="2">
    <location>
        <begin position="492"/>
        <end position="516"/>
    </location>
</feature>
<feature type="domain" description="Integrase catalytic" evidence="3">
    <location>
        <begin position="138"/>
        <end position="318"/>
    </location>
</feature>
<feature type="compositionally biased region" description="Polar residues" evidence="2">
    <location>
        <begin position="501"/>
        <end position="516"/>
    </location>
</feature>
<evidence type="ECO:0000259" key="3">
    <source>
        <dbReference type="PROSITE" id="PS50994"/>
    </source>
</evidence>
<evidence type="ECO:0000256" key="2">
    <source>
        <dbReference type="SAM" id="MobiDB-lite"/>
    </source>
</evidence>
<dbReference type="InterPro" id="IPR012337">
    <property type="entry name" value="RNaseH-like_sf"/>
</dbReference>
<dbReference type="GO" id="GO:0003676">
    <property type="term" value="F:nucleic acid binding"/>
    <property type="evidence" value="ECO:0007669"/>
    <property type="project" value="InterPro"/>
</dbReference>
<dbReference type="PANTHER" id="PTHR35004:SF8">
    <property type="entry name" value="TRANSPOSASE RV3428C-RELATED"/>
    <property type="match status" value="1"/>
</dbReference>
<dbReference type="AlphaFoldDB" id="A0A6J4M6B9"/>
<dbReference type="InterPro" id="IPR054353">
    <property type="entry name" value="IstA-like_C"/>
</dbReference>
<dbReference type="GO" id="GO:0015074">
    <property type="term" value="P:DNA integration"/>
    <property type="evidence" value="ECO:0007669"/>
    <property type="project" value="InterPro"/>
</dbReference>
<comment type="similarity">
    <text evidence="1">Belongs to the transposase IS21/IS408/IS1162 family.</text>
</comment>